<keyword evidence="1" id="KW-0175">Coiled coil</keyword>
<name>A0ABW3EVY8_9ACTN</name>
<keyword evidence="5" id="KW-1185">Reference proteome</keyword>
<feature type="coiled-coil region" evidence="1">
    <location>
        <begin position="45"/>
        <end position="72"/>
    </location>
</feature>
<comment type="caution">
    <text evidence="4">The sequence shown here is derived from an EMBL/GenBank/DDBJ whole genome shotgun (WGS) entry which is preliminary data.</text>
</comment>
<accession>A0ABW3EVY8</accession>
<proteinExistence type="predicted"/>
<sequence>MGWLEKHGAALAATVALAVTAASVIWWPPLAGFVLGLALGGLGVHLRMTNRLAKAKREIDNLLRENGALRHRNTVLSSGVVAQATQVTYKFRPIVDEVDTADGPHGTLPLPEAGDEPAGPETSEPRTEPK</sequence>
<evidence type="ECO:0000313" key="4">
    <source>
        <dbReference type="EMBL" id="MFD0903527.1"/>
    </source>
</evidence>
<evidence type="ECO:0000313" key="5">
    <source>
        <dbReference type="Proteomes" id="UP001596972"/>
    </source>
</evidence>
<protein>
    <submittedName>
        <fullName evidence="4">Uncharacterized protein</fullName>
    </submittedName>
</protein>
<keyword evidence="3" id="KW-1133">Transmembrane helix</keyword>
<feature type="transmembrane region" description="Helical" evidence="3">
    <location>
        <begin position="31"/>
        <end position="48"/>
    </location>
</feature>
<organism evidence="4 5">
    <name type="scientific">Actinomadura sediminis</name>
    <dbReference type="NCBI Taxonomy" id="1038904"/>
    <lineage>
        <taxon>Bacteria</taxon>
        <taxon>Bacillati</taxon>
        <taxon>Actinomycetota</taxon>
        <taxon>Actinomycetes</taxon>
        <taxon>Streptosporangiales</taxon>
        <taxon>Thermomonosporaceae</taxon>
        <taxon>Actinomadura</taxon>
    </lineage>
</organism>
<gene>
    <name evidence="4" type="ORF">ACFQ11_24250</name>
</gene>
<reference evidence="5" key="1">
    <citation type="journal article" date="2019" name="Int. J. Syst. Evol. Microbiol.">
        <title>The Global Catalogue of Microorganisms (GCM) 10K type strain sequencing project: providing services to taxonomists for standard genome sequencing and annotation.</title>
        <authorList>
            <consortium name="The Broad Institute Genomics Platform"/>
            <consortium name="The Broad Institute Genome Sequencing Center for Infectious Disease"/>
            <person name="Wu L."/>
            <person name="Ma J."/>
        </authorList>
    </citation>
    <scope>NUCLEOTIDE SEQUENCE [LARGE SCALE GENOMIC DNA]</scope>
    <source>
        <strain evidence="5">JCM 31202</strain>
    </source>
</reference>
<dbReference type="RefSeq" id="WP_378302429.1">
    <property type="nucleotide sequence ID" value="NZ_JBHTJA010000057.1"/>
</dbReference>
<feature type="region of interest" description="Disordered" evidence="2">
    <location>
        <begin position="98"/>
        <end position="130"/>
    </location>
</feature>
<evidence type="ECO:0000256" key="1">
    <source>
        <dbReference type="SAM" id="Coils"/>
    </source>
</evidence>
<evidence type="ECO:0000256" key="2">
    <source>
        <dbReference type="SAM" id="MobiDB-lite"/>
    </source>
</evidence>
<evidence type="ECO:0000256" key="3">
    <source>
        <dbReference type="SAM" id="Phobius"/>
    </source>
</evidence>
<dbReference type="EMBL" id="JBHTJA010000057">
    <property type="protein sequence ID" value="MFD0903527.1"/>
    <property type="molecule type" value="Genomic_DNA"/>
</dbReference>
<keyword evidence="3" id="KW-0472">Membrane</keyword>
<dbReference type="Proteomes" id="UP001596972">
    <property type="component" value="Unassembled WGS sequence"/>
</dbReference>
<keyword evidence="3" id="KW-0812">Transmembrane</keyword>